<dbReference type="RefSeq" id="WP_028384119.1">
    <property type="nucleotide sequence ID" value="NZ_CAAAJG010000029.1"/>
</dbReference>
<dbReference type="PANTHER" id="PTHR34933:SF1">
    <property type="entry name" value="FLAGELLAR L-RING PROTEIN"/>
    <property type="match status" value="1"/>
</dbReference>
<evidence type="ECO:0000256" key="2">
    <source>
        <dbReference type="ARBA" id="ARBA00004635"/>
    </source>
</evidence>
<dbReference type="PRINTS" id="PR01008">
    <property type="entry name" value="FLGLRINGFLGH"/>
</dbReference>
<reference evidence="14 16" key="2">
    <citation type="submission" date="2018-06" db="EMBL/GenBank/DDBJ databases">
        <authorList>
            <consortium name="Pathogen Informatics"/>
            <person name="Doyle S."/>
        </authorList>
    </citation>
    <scope>NUCLEOTIDE SEQUENCE [LARGE SCALE GENOMIC DNA]</scope>
    <source>
        <strain evidence="14 16">NCTC12239</strain>
    </source>
</reference>
<comment type="subunit">
    <text evidence="4 11">The basal body constitutes a major portion of the flagellar organelle and consists of four rings (L,P,S, and M) mounted on a central rod.</text>
</comment>
<proteinExistence type="inferred from homology"/>
<evidence type="ECO:0000256" key="11">
    <source>
        <dbReference type="HAMAP-Rule" id="MF_00415"/>
    </source>
</evidence>
<evidence type="ECO:0000313" key="16">
    <source>
        <dbReference type="Proteomes" id="UP000254040"/>
    </source>
</evidence>
<organism evidence="14 16">
    <name type="scientific">Legionella moravica</name>
    <dbReference type="NCBI Taxonomy" id="39962"/>
    <lineage>
        <taxon>Bacteria</taxon>
        <taxon>Pseudomonadati</taxon>
        <taxon>Pseudomonadota</taxon>
        <taxon>Gammaproteobacteria</taxon>
        <taxon>Legionellales</taxon>
        <taxon>Legionellaceae</taxon>
        <taxon>Legionella</taxon>
    </lineage>
</organism>
<evidence type="ECO:0000256" key="5">
    <source>
        <dbReference type="ARBA" id="ARBA00022729"/>
    </source>
</evidence>
<evidence type="ECO:0000256" key="7">
    <source>
        <dbReference type="ARBA" id="ARBA00023139"/>
    </source>
</evidence>
<comment type="subcellular location">
    <subcellularLocation>
        <location evidence="11">Cell outer membrane</location>
        <topology evidence="11">Lipid-anchor</topology>
    </subcellularLocation>
    <subcellularLocation>
        <location evidence="11">Bacterial flagellum basal body</location>
    </subcellularLocation>
    <subcellularLocation>
        <location evidence="2">Membrane</location>
        <topology evidence="2">Lipid-anchor</topology>
    </subcellularLocation>
</comment>
<evidence type="ECO:0000256" key="3">
    <source>
        <dbReference type="ARBA" id="ARBA00006929"/>
    </source>
</evidence>
<evidence type="ECO:0000256" key="4">
    <source>
        <dbReference type="ARBA" id="ARBA00011439"/>
    </source>
</evidence>
<keyword evidence="14" id="KW-0282">Flagellum</keyword>
<keyword evidence="14" id="KW-0966">Cell projection</keyword>
<dbReference type="OrthoDB" id="9789463at2"/>
<evidence type="ECO:0000256" key="1">
    <source>
        <dbReference type="ARBA" id="ARBA00002591"/>
    </source>
</evidence>
<dbReference type="HAMAP" id="MF_00415">
    <property type="entry name" value="FlgH"/>
    <property type="match status" value="1"/>
</dbReference>
<evidence type="ECO:0000256" key="10">
    <source>
        <dbReference type="ARBA" id="ARBA00023288"/>
    </source>
</evidence>
<keyword evidence="5 11" id="KW-0732">Signal</keyword>
<feature type="chain" id="PRO_5016979904" description="Flagellar L-ring protein" evidence="12">
    <location>
        <begin position="22"/>
        <end position="230"/>
    </location>
</feature>
<accession>A0A378JWD4</accession>
<dbReference type="GO" id="GO:0071973">
    <property type="term" value="P:bacterial-type flagellum-dependent cell motility"/>
    <property type="evidence" value="ECO:0007669"/>
    <property type="project" value="InterPro"/>
</dbReference>
<dbReference type="GO" id="GO:0003774">
    <property type="term" value="F:cytoskeletal motor activity"/>
    <property type="evidence" value="ECO:0007669"/>
    <property type="project" value="InterPro"/>
</dbReference>
<dbReference type="AlphaFoldDB" id="A0A378JWD4"/>
<feature type="signal peptide" evidence="12">
    <location>
        <begin position="1"/>
        <end position="21"/>
    </location>
</feature>
<evidence type="ECO:0000313" key="14">
    <source>
        <dbReference type="EMBL" id="STX63035.1"/>
    </source>
</evidence>
<comment type="similarity">
    <text evidence="3 11">Belongs to the FlgH family.</text>
</comment>
<keyword evidence="15" id="KW-1185">Reference proteome</keyword>
<keyword evidence="14" id="KW-0969">Cilium</keyword>
<evidence type="ECO:0000256" key="9">
    <source>
        <dbReference type="ARBA" id="ARBA00023237"/>
    </source>
</evidence>
<keyword evidence="9 11" id="KW-0998">Cell outer membrane</keyword>
<dbReference type="PROSITE" id="PS51257">
    <property type="entry name" value="PROKAR_LIPOPROTEIN"/>
    <property type="match status" value="1"/>
</dbReference>
<dbReference type="GO" id="GO:0009279">
    <property type="term" value="C:cell outer membrane"/>
    <property type="evidence" value="ECO:0007669"/>
    <property type="project" value="UniProtKB-SubCell"/>
</dbReference>
<dbReference type="InterPro" id="IPR000527">
    <property type="entry name" value="Flag_Lring"/>
</dbReference>
<dbReference type="EMBL" id="UGOG01000001">
    <property type="protein sequence ID" value="STX63035.1"/>
    <property type="molecule type" value="Genomic_DNA"/>
</dbReference>
<gene>
    <name evidence="14" type="primary">flgH_2</name>
    <name evidence="11" type="synonym">flgH</name>
    <name evidence="13" type="ORF">Lmor_2443</name>
    <name evidence="14" type="ORF">NCTC12239_01976</name>
</gene>
<dbReference type="PANTHER" id="PTHR34933">
    <property type="entry name" value="FLAGELLAR L-RING PROTEIN"/>
    <property type="match status" value="1"/>
</dbReference>
<evidence type="ECO:0000313" key="13">
    <source>
        <dbReference type="EMBL" id="KTD32103.1"/>
    </source>
</evidence>
<dbReference type="Proteomes" id="UP000254040">
    <property type="component" value="Unassembled WGS sequence"/>
</dbReference>
<dbReference type="Pfam" id="PF02107">
    <property type="entry name" value="FlgH"/>
    <property type="match status" value="1"/>
</dbReference>
<keyword evidence="8 11" id="KW-0975">Bacterial flagellum</keyword>
<evidence type="ECO:0000256" key="6">
    <source>
        <dbReference type="ARBA" id="ARBA00023136"/>
    </source>
</evidence>
<sequence>MKTLKLAATCFSVLLLSGCEAINPPTPGTNPEYAPTYPTGPDPKELRKANGAIYSSETALPLFETPRARHPGDILTIFLVERTDAQKNASTTQKKNDQEQVTNNLFLGRPISLGSGYSMDFDLSNQRKFTGDAKSIQNNRLAGSISVTVAKVLANGNMVVQGEKWVKINQGNEYVQLSGIVRPQDIRADNSVTSDRVANARISYGGTGQVNNTNAQGWFARFLWSPLFPT</sequence>
<dbReference type="EMBL" id="LNYN01000030">
    <property type="protein sequence ID" value="KTD32103.1"/>
    <property type="molecule type" value="Genomic_DNA"/>
</dbReference>
<reference evidence="13 15" key="1">
    <citation type="submission" date="2015-11" db="EMBL/GenBank/DDBJ databases">
        <title>Genomic analysis of 38 Legionella species identifies large and diverse effector repertoires.</title>
        <authorList>
            <person name="Burstein D."/>
            <person name="Amaro F."/>
            <person name="Zusman T."/>
            <person name="Lifshitz Z."/>
            <person name="Cohen O."/>
            <person name="Gilbert J.A."/>
            <person name="Pupko T."/>
            <person name="Shuman H.A."/>
            <person name="Segal G."/>
        </authorList>
    </citation>
    <scope>NUCLEOTIDE SEQUENCE [LARGE SCALE GENOMIC DNA]</scope>
    <source>
        <strain evidence="13 15">ATCC 43877</strain>
    </source>
</reference>
<evidence type="ECO:0000256" key="8">
    <source>
        <dbReference type="ARBA" id="ARBA00023143"/>
    </source>
</evidence>
<evidence type="ECO:0000256" key="12">
    <source>
        <dbReference type="SAM" id="SignalP"/>
    </source>
</evidence>
<name>A0A378JWD4_9GAMM</name>
<comment type="function">
    <text evidence="1 11">Assembles around the rod to form the L-ring and probably protects the motor/basal body from shearing forces during rotation.</text>
</comment>
<dbReference type="GO" id="GO:0009427">
    <property type="term" value="C:bacterial-type flagellum basal body, distal rod, L ring"/>
    <property type="evidence" value="ECO:0007669"/>
    <property type="project" value="InterPro"/>
</dbReference>
<keyword evidence="10 11" id="KW-0449">Lipoprotein</keyword>
<protein>
    <recommendedName>
        <fullName evidence="11">Flagellar L-ring protein</fullName>
    </recommendedName>
    <alternativeName>
        <fullName evidence="11">Basal body L-ring protein</fullName>
    </alternativeName>
</protein>
<evidence type="ECO:0000313" key="15">
    <source>
        <dbReference type="Proteomes" id="UP000054985"/>
    </source>
</evidence>
<dbReference type="Proteomes" id="UP000054985">
    <property type="component" value="Unassembled WGS sequence"/>
</dbReference>
<keyword evidence="7" id="KW-0564">Palmitate</keyword>
<dbReference type="STRING" id="39962.Lmor_2443"/>
<keyword evidence="6 11" id="KW-0472">Membrane</keyword>